<sequence>MCTWTSISIYISYPNWGAPRELADFIPQEQSADFIPQGLPDSQLTSFHRNSQTVS</sequence>
<dbReference type="AlphaFoldDB" id="A0A0B6ZCI1"/>
<name>A0A0B6ZCI1_9EUPU</name>
<gene>
    <name evidence="1" type="primary">ORF57489</name>
</gene>
<reference evidence="1" key="1">
    <citation type="submission" date="2014-12" db="EMBL/GenBank/DDBJ databases">
        <title>Insight into the proteome of Arion vulgaris.</title>
        <authorList>
            <person name="Aradska J."/>
            <person name="Bulat T."/>
            <person name="Smidak R."/>
            <person name="Sarate P."/>
            <person name="Gangsoo J."/>
            <person name="Sialana F."/>
            <person name="Bilban M."/>
            <person name="Lubec G."/>
        </authorList>
    </citation>
    <scope>NUCLEOTIDE SEQUENCE</scope>
    <source>
        <tissue evidence="1">Skin</tissue>
    </source>
</reference>
<proteinExistence type="predicted"/>
<protein>
    <submittedName>
        <fullName evidence="1">Uncharacterized protein</fullName>
    </submittedName>
</protein>
<organism evidence="1">
    <name type="scientific">Arion vulgaris</name>
    <dbReference type="NCBI Taxonomy" id="1028688"/>
    <lineage>
        <taxon>Eukaryota</taxon>
        <taxon>Metazoa</taxon>
        <taxon>Spiralia</taxon>
        <taxon>Lophotrochozoa</taxon>
        <taxon>Mollusca</taxon>
        <taxon>Gastropoda</taxon>
        <taxon>Heterobranchia</taxon>
        <taxon>Euthyneura</taxon>
        <taxon>Panpulmonata</taxon>
        <taxon>Eupulmonata</taxon>
        <taxon>Stylommatophora</taxon>
        <taxon>Helicina</taxon>
        <taxon>Arionoidea</taxon>
        <taxon>Arionidae</taxon>
        <taxon>Arion</taxon>
    </lineage>
</organism>
<accession>A0A0B6ZCI1</accession>
<evidence type="ECO:0000313" key="1">
    <source>
        <dbReference type="EMBL" id="CEK66152.1"/>
    </source>
</evidence>
<dbReference type="EMBL" id="HACG01019287">
    <property type="protein sequence ID" value="CEK66152.1"/>
    <property type="molecule type" value="Transcribed_RNA"/>
</dbReference>